<dbReference type="EMBL" id="MHFR01000006">
    <property type="protein sequence ID" value="OGW99462.1"/>
    <property type="molecule type" value="Genomic_DNA"/>
</dbReference>
<accession>A0A1G1L2V0</accession>
<evidence type="ECO:0000313" key="3">
    <source>
        <dbReference type="Proteomes" id="UP000178187"/>
    </source>
</evidence>
<proteinExistence type="predicted"/>
<reference evidence="2 3" key="1">
    <citation type="journal article" date="2016" name="Nat. Commun.">
        <title>Thousands of microbial genomes shed light on interconnected biogeochemical processes in an aquifer system.</title>
        <authorList>
            <person name="Anantharaman K."/>
            <person name="Brown C.T."/>
            <person name="Hug L.A."/>
            <person name="Sharon I."/>
            <person name="Castelle C.J."/>
            <person name="Probst A.J."/>
            <person name="Thomas B.C."/>
            <person name="Singh A."/>
            <person name="Wilkins M.J."/>
            <person name="Karaoz U."/>
            <person name="Brodie E.L."/>
            <person name="Williams K.H."/>
            <person name="Hubbard S.S."/>
            <person name="Banfield J.F."/>
        </authorList>
    </citation>
    <scope>NUCLEOTIDE SEQUENCE [LARGE SCALE GENOMIC DNA]</scope>
</reference>
<gene>
    <name evidence="2" type="ORF">A3G33_00775</name>
</gene>
<protein>
    <submittedName>
        <fullName evidence="2">Uncharacterized protein</fullName>
    </submittedName>
</protein>
<organism evidence="2 3">
    <name type="scientific">Candidatus Danuiimicrobium aquiferis</name>
    <dbReference type="NCBI Taxonomy" id="1801832"/>
    <lineage>
        <taxon>Bacteria</taxon>
        <taxon>Pseudomonadati</taxon>
        <taxon>Candidatus Omnitrophota</taxon>
        <taxon>Candidatus Danuiimicrobium</taxon>
    </lineage>
</organism>
<name>A0A1G1L2V0_9BACT</name>
<comment type="caution">
    <text evidence="2">The sequence shown here is derived from an EMBL/GenBank/DDBJ whole genome shotgun (WGS) entry which is preliminary data.</text>
</comment>
<evidence type="ECO:0000313" key="2">
    <source>
        <dbReference type="EMBL" id="OGW99462.1"/>
    </source>
</evidence>
<dbReference type="AlphaFoldDB" id="A0A1G1L2V0"/>
<feature type="region of interest" description="Disordered" evidence="1">
    <location>
        <begin position="1"/>
        <end position="26"/>
    </location>
</feature>
<dbReference type="Proteomes" id="UP000178187">
    <property type="component" value="Unassembled WGS sequence"/>
</dbReference>
<evidence type="ECO:0000256" key="1">
    <source>
        <dbReference type="SAM" id="MobiDB-lite"/>
    </source>
</evidence>
<sequence length="84" mass="9746">MAPPLEVDQQLAFDQSPPENPSHPLAAPTQYRFAAKAIEEEQNKKVRINPAKRVLRKVDMGRNKIVTHRNKKIFCSVFIFEFRL</sequence>